<dbReference type="VEuPathDB" id="MicrosporidiaDB:NEDG_00225"/>
<dbReference type="GO" id="GO:0000466">
    <property type="term" value="P:maturation of 5.8S rRNA from tricistronic rRNA transcript (SSU-rRNA, 5.8S rRNA, LSU-rRNA)"/>
    <property type="evidence" value="ECO:0007669"/>
    <property type="project" value="EnsemblFungi"/>
</dbReference>
<dbReference type="GO" id="GO:0000463">
    <property type="term" value="P:maturation of LSU-rRNA from tricistronic rRNA transcript (SSU-rRNA, 5.8S rRNA, LSU-rRNA)"/>
    <property type="evidence" value="ECO:0007669"/>
    <property type="project" value="EnsemblFungi"/>
</dbReference>
<proteinExistence type="inferred from homology"/>
<dbReference type="OrthoDB" id="1847590at2759"/>
<dbReference type="GO" id="GO:0005730">
    <property type="term" value="C:nucleolus"/>
    <property type="evidence" value="ECO:0007669"/>
    <property type="project" value="UniProtKB-SubCell"/>
</dbReference>
<evidence type="ECO:0000313" key="8">
    <source>
        <dbReference type="Proteomes" id="UP000185944"/>
    </source>
</evidence>
<comment type="caution">
    <text evidence="7">The sequence shown here is derived from an EMBL/GenBank/DDBJ whole genome shotgun (WGS) entry which is preliminary data.</text>
</comment>
<sequence length="259" mass="29564">MPQNNYVEEAIKESGRREDYQIRKEKYESRAGRRLAKSATELFGRRAKIFQEKHKKEKIQLKKEKLQAERKKKKVAQEEIADGAIPAYLLDREKQAAIQAVTTQLKEQRQNKAGKYNVPLPQVRGVSETEAFKVMKSGKRQRNQWKRVVTKPCFVGDNYTRKPPKFERFIRPTGLRMKNANITHPEMKATFLLPIMGVKQNPNSPLMTTLGLLTKGTIIEVNTSAIGLVSESGRIIWGKYAQITNNPENDGCVNGILLV</sequence>
<accession>A0A177EK50</accession>
<dbReference type="GeneID" id="93646575"/>
<dbReference type="FunFam" id="2.40.10.310:FF:000001">
    <property type="entry name" value="NSA2, ribosome biogenesis homolog"/>
    <property type="match status" value="1"/>
</dbReference>
<keyword evidence="5" id="KW-0539">Nucleus</keyword>
<evidence type="ECO:0000256" key="3">
    <source>
        <dbReference type="ARBA" id="ARBA00022517"/>
    </source>
</evidence>
<dbReference type="GO" id="GO:0030687">
    <property type="term" value="C:preribosome, large subunit precursor"/>
    <property type="evidence" value="ECO:0007669"/>
    <property type="project" value="EnsemblFungi"/>
</dbReference>
<evidence type="ECO:0000256" key="4">
    <source>
        <dbReference type="ARBA" id="ARBA00022552"/>
    </source>
</evidence>
<evidence type="ECO:0000256" key="2">
    <source>
        <dbReference type="ARBA" id="ARBA00005424"/>
    </source>
</evidence>
<dbReference type="RefSeq" id="XP_067545351.1">
    <property type="nucleotide sequence ID" value="XM_067687643.1"/>
</dbReference>
<dbReference type="Proteomes" id="UP000185944">
    <property type="component" value="Unassembled WGS sequence"/>
</dbReference>
<gene>
    <name evidence="7" type="ORF">NEDG_00225</name>
</gene>
<keyword evidence="6" id="KW-0175">Coiled coil</keyword>
<evidence type="ECO:0000256" key="5">
    <source>
        <dbReference type="ARBA" id="ARBA00023242"/>
    </source>
</evidence>
<organism evidence="7 8">
    <name type="scientific">Nematocida displodere</name>
    <dbReference type="NCBI Taxonomy" id="1805483"/>
    <lineage>
        <taxon>Eukaryota</taxon>
        <taxon>Fungi</taxon>
        <taxon>Fungi incertae sedis</taxon>
        <taxon>Microsporidia</taxon>
        <taxon>Nematocida</taxon>
    </lineage>
</organism>
<dbReference type="PANTHER" id="PTHR12642">
    <property type="entry name" value="RIBOSOME BIOGENESIS PROTEIN NSA2 HOMOLOG"/>
    <property type="match status" value="1"/>
</dbReference>
<comment type="similarity">
    <text evidence="2">Belongs to the eukaryotic ribosomal protein eS8 family. Ribosome biogenesis protein NSA2 subfamily.</text>
</comment>
<protein>
    <submittedName>
        <fullName evidence="7">Ribosome biogenesis protein NSA2</fullName>
    </submittedName>
</protein>
<name>A0A177EK50_9MICR</name>
<reference evidence="7 8" key="1">
    <citation type="submission" date="2016-02" db="EMBL/GenBank/DDBJ databases">
        <title>Discovery of a natural microsporidian pathogen with a broad tissue tropism in Caenorhabditis elegans.</title>
        <authorList>
            <person name="Luallen R.J."/>
            <person name="Reinke A.W."/>
            <person name="Tong L."/>
            <person name="Botts M.R."/>
            <person name="Felix M.-A."/>
            <person name="Troemel E.R."/>
        </authorList>
    </citation>
    <scope>NUCLEOTIDE SEQUENCE [LARGE SCALE GENOMIC DNA]</scope>
    <source>
        <strain evidence="7 8">JUm2807</strain>
    </source>
</reference>
<feature type="coiled-coil region" evidence="6">
    <location>
        <begin position="49"/>
        <end position="81"/>
    </location>
</feature>
<keyword evidence="8" id="KW-1185">Reference proteome</keyword>
<dbReference type="Gene3D" id="2.40.10.310">
    <property type="match status" value="1"/>
</dbReference>
<keyword evidence="4" id="KW-0698">rRNA processing</keyword>
<dbReference type="Pfam" id="PF01201">
    <property type="entry name" value="Ribosomal_S8e"/>
    <property type="match status" value="1"/>
</dbReference>
<evidence type="ECO:0000256" key="1">
    <source>
        <dbReference type="ARBA" id="ARBA00004604"/>
    </source>
</evidence>
<evidence type="ECO:0000256" key="6">
    <source>
        <dbReference type="SAM" id="Coils"/>
    </source>
</evidence>
<dbReference type="InterPro" id="IPR022309">
    <property type="entry name" value="Ribosomal_Se8/biogenesis_NSA2"/>
</dbReference>
<keyword evidence="3" id="KW-0690">Ribosome biogenesis</keyword>
<dbReference type="STRING" id="1805483.A0A177EK50"/>
<evidence type="ECO:0000313" key="7">
    <source>
        <dbReference type="EMBL" id="OAG31750.1"/>
    </source>
</evidence>
<comment type="subcellular location">
    <subcellularLocation>
        <location evidence="1">Nucleus</location>
        <location evidence="1">Nucleolus</location>
    </subcellularLocation>
</comment>
<dbReference type="AlphaFoldDB" id="A0A177EK50"/>
<dbReference type="EMBL" id="LTDL01000014">
    <property type="protein sequence ID" value="OAG31750.1"/>
    <property type="molecule type" value="Genomic_DNA"/>
</dbReference>
<dbReference type="InterPro" id="IPR039411">
    <property type="entry name" value="NSA2_fam"/>
</dbReference>